<feature type="region of interest" description="Disordered" evidence="1">
    <location>
        <begin position="457"/>
        <end position="501"/>
    </location>
</feature>
<evidence type="ECO:0000313" key="4">
    <source>
        <dbReference type="Proteomes" id="UP001359485"/>
    </source>
</evidence>
<dbReference type="InterPro" id="IPR015904">
    <property type="entry name" value="Sulphide_quinone_reductase"/>
</dbReference>
<dbReference type="PANTHER" id="PTHR10632:SF2">
    <property type="entry name" value="SULFIDE:QUINONE OXIDOREDUCTASE, MITOCHONDRIAL"/>
    <property type="match status" value="1"/>
</dbReference>
<dbReference type="SUPFAM" id="SSF51905">
    <property type="entry name" value="FAD/NAD(P)-binding domain"/>
    <property type="match status" value="2"/>
</dbReference>
<sequence>MLRQLSCSRLAENIGTALGHLKPSGLPRYEVEIQRRGIATVECREKTCKLLVIGGGSGGCSIAAKFAPKLGKDNVVVVEPSDVHYYQPMFTLIGGGMKSLEDARKPMADVLPKDVDWVQDSVQKIEPQGNYVTTLSGKRINYEYMIVAAGLKVDYTRIPGLVDSLNMPGSGVCSNYSPDYVEKTYKALMSFEEGNLVFTFPNTPVKCAGAPQKICYIAEHYLRKTGKRGKARVLYQTAQPKLFGVKRYADSLWKICRTRGIEVNLLSNLVEIEPDRKIAYFESLDNPEMPRTAVPYSVLHVTPPMVPPPFLRCSPMVCDSAGFLDIDPNTLKHKFFSNIYGIGDCTNLPTSKTAAAVAAQSGIVYENMLLTMSDQEPTSIYNGYTSCPLITGYNKCIMAEFDYSLQPLETFPMDQSKESTLLFYVKKELMPLLYWHVMLKCVTKKYKERVKRSVGKQCGTGVGEESKSAWEERMTEETGEEVKTTKGIDEFHEVKVGQKER</sequence>
<evidence type="ECO:0000313" key="3">
    <source>
        <dbReference type="EMBL" id="KAK6637690.1"/>
    </source>
</evidence>
<proteinExistence type="predicted"/>
<reference evidence="3 4" key="1">
    <citation type="submission" date="2023-09" db="EMBL/GenBank/DDBJ databases">
        <title>Genomes of two closely related lineages of the louse Polyplax serrata with different host specificities.</title>
        <authorList>
            <person name="Martinu J."/>
            <person name="Tarabai H."/>
            <person name="Stefka J."/>
            <person name="Hypsa V."/>
        </authorList>
    </citation>
    <scope>NUCLEOTIDE SEQUENCE [LARGE SCALE GENOMIC DNA]</scope>
    <source>
        <strain evidence="3">98ZLc_SE</strain>
    </source>
</reference>
<dbReference type="Gene3D" id="3.50.50.60">
    <property type="entry name" value="FAD/NAD(P)-binding domain"/>
    <property type="match status" value="2"/>
</dbReference>
<dbReference type="EMBL" id="JAWJWF010000002">
    <property type="protein sequence ID" value="KAK6637690.1"/>
    <property type="molecule type" value="Genomic_DNA"/>
</dbReference>
<dbReference type="InterPro" id="IPR023753">
    <property type="entry name" value="FAD/NAD-binding_dom"/>
</dbReference>
<feature type="domain" description="FAD/NAD(P)-binding" evidence="2">
    <location>
        <begin position="49"/>
        <end position="161"/>
    </location>
</feature>
<accession>A0ABR1BBT4</accession>
<gene>
    <name evidence="3" type="ORF">RUM44_008112</name>
</gene>
<evidence type="ECO:0000259" key="2">
    <source>
        <dbReference type="Pfam" id="PF07992"/>
    </source>
</evidence>
<evidence type="ECO:0000256" key="1">
    <source>
        <dbReference type="SAM" id="MobiDB-lite"/>
    </source>
</evidence>
<protein>
    <recommendedName>
        <fullName evidence="2">FAD/NAD(P)-binding domain-containing protein</fullName>
    </recommendedName>
</protein>
<dbReference type="Proteomes" id="UP001359485">
    <property type="component" value="Unassembled WGS sequence"/>
</dbReference>
<name>A0ABR1BBT4_POLSC</name>
<keyword evidence="4" id="KW-1185">Reference proteome</keyword>
<dbReference type="InterPro" id="IPR036188">
    <property type="entry name" value="FAD/NAD-bd_sf"/>
</dbReference>
<dbReference type="PANTHER" id="PTHR10632">
    <property type="entry name" value="SULFIDE:QUINONE OXIDOREDUCTASE"/>
    <property type="match status" value="1"/>
</dbReference>
<organism evidence="3 4">
    <name type="scientific">Polyplax serrata</name>
    <name type="common">Common mouse louse</name>
    <dbReference type="NCBI Taxonomy" id="468196"/>
    <lineage>
        <taxon>Eukaryota</taxon>
        <taxon>Metazoa</taxon>
        <taxon>Ecdysozoa</taxon>
        <taxon>Arthropoda</taxon>
        <taxon>Hexapoda</taxon>
        <taxon>Insecta</taxon>
        <taxon>Pterygota</taxon>
        <taxon>Neoptera</taxon>
        <taxon>Paraneoptera</taxon>
        <taxon>Psocodea</taxon>
        <taxon>Troctomorpha</taxon>
        <taxon>Phthiraptera</taxon>
        <taxon>Anoplura</taxon>
        <taxon>Polyplacidae</taxon>
        <taxon>Polyplax</taxon>
    </lineage>
</organism>
<dbReference type="Pfam" id="PF07992">
    <property type="entry name" value="Pyr_redox_2"/>
    <property type="match status" value="1"/>
</dbReference>
<feature type="compositionally biased region" description="Basic and acidic residues" evidence="1">
    <location>
        <begin position="464"/>
        <end position="501"/>
    </location>
</feature>
<comment type="caution">
    <text evidence="3">The sequence shown here is derived from an EMBL/GenBank/DDBJ whole genome shotgun (WGS) entry which is preliminary data.</text>
</comment>